<name>A0A3S0XIY7_CHLFR</name>
<dbReference type="STRING" id="211165.GCA_000317285_06160"/>
<accession>A0A3S0XIY7</accession>
<dbReference type="RefSeq" id="WP_016872359.1">
    <property type="nucleotide sequence ID" value="NZ_AJLN01000143.1"/>
</dbReference>
<sequence>MVNDNLASSTEEINDLKKVLNRLDTKFVFIQTKTSSKFDLGHISKFIHGVRDFFKDKPSRATGQEIKDLIELKKHIYSLSLYMEENPVCYMYYVTTGK</sequence>
<dbReference type="EMBL" id="RSCJ01000032">
    <property type="protein sequence ID" value="RUR73896.1"/>
    <property type="molecule type" value="Genomic_DNA"/>
</dbReference>
<protein>
    <submittedName>
        <fullName evidence="1">Uncharacterized protein</fullName>
    </submittedName>
</protein>
<evidence type="ECO:0000313" key="2">
    <source>
        <dbReference type="Proteomes" id="UP000268857"/>
    </source>
</evidence>
<dbReference type="Proteomes" id="UP000268857">
    <property type="component" value="Unassembled WGS sequence"/>
</dbReference>
<dbReference type="AlphaFoldDB" id="A0A3S0XIY7"/>
<reference evidence="1 2" key="1">
    <citation type="journal article" date="2019" name="Genome Biol. Evol.">
        <title>Day and night: Metabolic profiles and evolutionary relationships of six axenic non-marine cyanobacteria.</title>
        <authorList>
            <person name="Will S.E."/>
            <person name="Henke P."/>
            <person name="Boedeker C."/>
            <person name="Huang S."/>
            <person name="Brinkmann H."/>
            <person name="Rohde M."/>
            <person name="Jarek M."/>
            <person name="Friedl T."/>
            <person name="Seufert S."/>
            <person name="Schumacher M."/>
            <person name="Overmann J."/>
            <person name="Neumann-Schaal M."/>
            <person name="Petersen J."/>
        </authorList>
    </citation>
    <scope>NUCLEOTIDE SEQUENCE [LARGE SCALE GENOMIC DNA]</scope>
    <source>
        <strain evidence="1 2">PCC 6912</strain>
    </source>
</reference>
<gene>
    <name evidence="1" type="ORF">PCC6912_54370</name>
</gene>
<dbReference type="OrthoDB" id="475927at2"/>
<keyword evidence="2" id="KW-1185">Reference proteome</keyword>
<comment type="caution">
    <text evidence="1">The sequence shown here is derived from an EMBL/GenBank/DDBJ whole genome shotgun (WGS) entry which is preliminary data.</text>
</comment>
<evidence type="ECO:0000313" key="1">
    <source>
        <dbReference type="EMBL" id="RUR73896.1"/>
    </source>
</evidence>
<organism evidence="1 2">
    <name type="scientific">Chlorogloeopsis fritschii PCC 6912</name>
    <dbReference type="NCBI Taxonomy" id="211165"/>
    <lineage>
        <taxon>Bacteria</taxon>
        <taxon>Bacillati</taxon>
        <taxon>Cyanobacteriota</taxon>
        <taxon>Cyanophyceae</taxon>
        <taxon>Nostocales</taxon>
        <taxon>Chlorogloeopsidaceae</taxon>
        <taxon>Chlorogloeopsis</taxon>
    </lineage>
</organism>
<proteinExistence type="predicted"/>